<evidence type="ECO:0008006" key="3">
    <source>
        <dbReference type="Google" id="ProtNLM"/>
    </source>
</evidence>
<reference evidence="1 2" key="1">
    <citation type="submission" date="2019-02" db="EMBL/GenBank/DDBJ databases">
        <title>Deep-cultivation of Planctomycetes and their phenomic and genomic characterization uncovers novel biology.</title>
        <authorList>
            <person name="Wiegand S."/>
            <person name="Jogler M."/>
            <person name="Boedeker C."/>
            <person name="Pinto D."/>
            <person name="Vollmers J."/>
            <person name="Rivas-Marin E."/>
            <person name="Kohn T."/>
            <person name="Peeters S.H."/>
            <person name="Heuer A."/>
            <person name="Rast P."/>
            <person name="Oberbeckmann S."/>
            <person name="Bunk B."/>
            <person name="Jeske O."/>
            <person name="Meyerdierks A."/>
            <person name="Storesund J.E."/>
            <person name="Kallscheuer N."/>
            <person name="Luecker S."/>
            <person name="Lage O.M."/>
            <person name="Pohl T."/>
            <person name="Merkel B.J."/>
            <person name="Hornburger P."/>
            <person name="Mueller R.-W."/>
            <person name="Bruemmer F."/>
            <person name="Labrenz M."/>
            <person name="Spormann A.M."/>
            <person name="Op den Camp H."/>
            <person name="Overmann J."/>
            <person name="Amann R."/>
            <person name="Jetten M.S.M."/>
            <person name="Mascher T."/>
            <person name="Medema M.H."/>
            <person name="Devos D.P."/>
            <person name="Kaster A.-K."/>
            <person name="Ovreas L."/>
            <person name="Rohde M."/>
            <person name="Galperin M.Y."/>
            <person name="Jogler C."/>
        </authorList>
    </citation>
    <scope>NUCLEOTIDE SEQUENCE [LARGE SCALE GENOMIC DNA]</scope>
    <source>
        <strain evidence="1 2">Mal4</strain>
    </source>
</reference>
<dbReference type="EMBL" id="CP036275">
    <property type="protein sequence ID" value="QDU37894.1"/>
    <property type="molecule type" value="Genomic_DNA"/>
</dbReference>
<evidence type="ECO:0000313" key="2">
    <source>
        <dbReference type="Proteomes" id="UP000320496"/>
    </source>
</evidence>
<organism evidence="1 2">
    <name type="scientific">Maioricimonas rarisocia</name>
    <dbReference type="NCBI Taxonomy" id="2528026"/>
    <lineage>
        <taxon>Bacteria</taxon>
        <taxon>Pseudomonadati</taxon>
        <taxon>Planctomycetota</taxon>
        <taxon>Planctomycetia</taxon>
        <taxon>Planctomycetales</taxon>
        <taxon>Planctomycetaceae</taxon>
        <taxon>Maioricimonas</taxon>
    </lineage>
</organism>
<name>A0A517Z616_9PLAN</name>
<proteinExistence type="predicted"/>
<dbReference type="OrthoDB" id="287757at2"/>
<dbReference type="KEGG" id="mri:Mal4_22130"/>
<dbReference type="Proteomes" id="UP000320496">
    <property type="component" value="Chromosome"/>
</dbReference>
<dbReference type="AlphaFoldDB" id="A0A517Z616"/>
<accession>A0A517Z616</accession>
<evidence type="ECO:0000313" key="1">
    <source>
        <dbReference type="EMBL" id="QDU37894.1"/>
    </source>
</evidence>
<sequence length="151" mass="17200">MTQSDINAQLNDLLILIGRNLLQYLGESWPWVGDDEVALGQTVQKHVQEQQKEISQIVDLLERRYHPIDFGAFPTAYTSLHYVAIDYLLDQLVGEQRTLVEEVGRISSNVTMDQDAAGLLREIYQAESRRLEELESLARQRKSSPDTRAAS</sequence>
<dbReference type="RefSeq" id="WP_145369175.1">
    <property type="nucleotide sequence ID" value="NZ_CP036275.1"/>
</dbReference>
<protein>
    <recommendedName>
        <fullName evidence="3">Ferritin-like domain protein</fullName>
    </recommendedName>
</protein>
<keyword evidence="2" id="KW-1185">Reference proteome</keyword>
<gene>
    <name evidence="1" type="ORF">Mal4_22130</name>
</gene>